<reference evidence="1" key="2">
    <citation type="journal article" date="2020" name="Nat. Commun.">
        <title>Large-scale genome sequencing of mycorrhizal fungi provides insights into the early evolution of symbiotic traits.</title>
        <authorList>
            <person name="Miyauchi S."/>
            <person name="Kiss E."/>
            <person name="Kuo A."/>
            <person name="Drula E."/>
            <person name="Kohler A."/>
            <person name="Sanchez-Garcia M."/>
            <person name="Morin E."/>
            <person name="Andreopoulos B."/>
            <person name="Barry K.W."/>
            <person name="Bonito G."/>
            <person name="Buee M."/>
            <person name="Carver A."/>
            <person name="Chen C."/>
            <person name="Cichocki N."/>
            <person name="Clum A."/>
            <person name="Culley D."/>
            <person name="Crous P.W."/>
            <person name="Fauchery L."/>
            <person name="Girlanda M."/>
            <person name="Hayes R.D."/>
            <person name="Keri Z."/>
            <person name="LaButti K."/>
            <person name="Lipzen A."/>
            <person name="Lombard V."/>
            <person name="Magnuson J."/>
            <person name="Maillard F."/>
            <person name="Murat C."/>
            <person name="Nolan M."/>
            <person name="Ohm R.A."/>
            <person name="Pangilinan J."/>
            <person name="Pereira M.F."/>
            <person name="Perotto S."/>
            <person name="Peter M."/>
            <person name="Pfister S."/>
            <person name="Riley R."/>
            <person name="Sitrit Y."/>
            <person name="Stielow J.B."/>
            <person name="Szollosi G."/>
            <person name="Zifcakova L."/>
            <person name="Stursova M."/>
            <person name="Spatafora J.W."/>
            <person name="Tedersoo L."/>
            <person name="Vaario L.M."/>
            <person name="Yamada A."/>
            <person name="Yan M."/>
            <person name="Wang P."/>
            <person name="Xu J."/>
            <person name="Bruns T."/>
            <person name="Baldrian P."/>
            <person name="Vilgalys R."/>
            <person name="Dunand C."/>
            <person name="Henrissat B."/>
            <person name="Grigoriev I.V."/>
            <person name="Hibbett D."/>
            <person name="Nagy L.G."/>
            <person name="Martin F.M."/>
        </authorList>
    </citation>
    <scope>NUCLEOTIDE SEQUENCE</scope>
    <source>
        <strain evidence="1">Prilba</strain>
    </source>
</reference>
<evidence type="ECO:0000313" key="1">
    <source>
        <dbReference type="EMBL" id="KAF8475321.1"/>
    </source>
</evidence>
<organism evidence="1 2">
    <name type="scientific">Russula ochroleuca</name>
    <dbReference type="NCBI Taxonomy" id="152965"/>
    <lineage>
        <taxon>Eukaryota</taxon>
        <taxon>Fungi</taxon>
        <taxon>Dikarya</taxon>
        <taxon>Basidiomycota</taxon>
        <taxon>Agaricomycotina</taxon>
        <taxon>Agaricomycetes</taxon>
        <taxon>Russulales</taxon>
        <taxon>Russulaceae</taxon>
        <taxon>Russula</taxon>
    </lineage>
</organism>
<dbReference type="AlphaFoldDB" id="A0A9P5MRH6"/>
<keyword evidence="2" id="KW-1185">Reference proteome</keyword>
<dbReference type="EMBL" id="WHVB01000016">
    <property type="protein sequence ID" value="KAF8475321.1"/>
    <property type="molecule type" value="Genomic_DNA"/>
</dbReference>
<sequence length="246" mass="27882">MAAATTVMMLDAISIFNKLGIPLGEPQLGTCLLVCFERIHPRLVHLRAKEKFDRAICLLPCRDKWLEAASSGPRRLSSVNNAFFQVLRVRKQGHHQALRDFEGDYAQCSRLLRLLPFCPERLEIGELLKEPTPWDIIHPVTDKNLVNKDDTEFLHGVSSVFRLGQQQEVEAQTLEGHVNGMITSLYLIDKPGEVHKGRPIRGNLAAKGSREDWIICTDRDDSGKACLANRREETFLLTNWQYGLPN</sequence>
<reference evidence="1" key="1">
    <citation type="submission" date="2019-10" db="EMBL/GenBank/DDBJ databases">
        <authorList>
            <consortium name="DOE Joint Genome Institute"/>
            <person name="Kuo A."/>
            <person name="Miyauchi S."/>
            <person name="Kiss E."/>
            <person name="Drula E."/>
            <person name="Kohler A."/>
            <person name="Sanchez-Garcia M."/>
            <person name="Andreopoulos B."/>
            <person name="Barry K.W."/>
            <person name="Bonito G."/>
            <person name="Buee M."/>
            <person name="Carver A."/>
            <person name="Chen C."/>
            <person name="Cichocki N."/>
            <person name="Clum A."/>
            <person name="Culley D."/>
            <person name="Crous P.W."/>
            <person name="Fauchery L."/>
            <person name="Girlanda M."/>
            <person name="Hayes R."/>
            <person name="Keri Z."/>
            <person name="LaButti K."/>
            <person name="Lipzen A."/>
            <person name="Lombard V."/>
            <person name="Magnuson J."/>
            <person name="Maillard F."/>
            <person name="Morin E."/>
            <person name="Murat C."/>
            <person name="Nolan M."/>
            <person name="Ohm R."/>
            <person name="Pangilinan J."/>
            <person name="Pereira M."/>
            <person name="Perotto S."/>
            <person name="Peter M."/>
            <person name="Riley R."/>
            <person name="Sitrit Y."/>
            <person name="Stielow B."/>
            <person name="Szollosi G."/>
            <person name="Zifcakova L."/>
            <person name="Stursova M."/>
            <person name="Spatafora J.W."/>
            <person name="Tedersoo L."/>
            <person name="Vaario L.-M."/>
            <person name="Yamada A."/>
            <person name="Yan M."/>
            <person name="Wang P."/>
            <person name="Xu J."/>
            <person name="Bruns T."/>
            <person name="Baldrian P."/>
            <person name="Vilgalys R."/>
            <person name="Henrissat B."/>
            <person name="Grigoriev I.V."/>
            <person name="Hibbett D."/>
            <person name="Nagy L.G."/>
            <person name="Martin F.M."/>
        </authorList>
    </citation>
    <scope>NUCLEOTIDE SEQUENCE</scope>
    <source>
        <strain evidence="1">Prilba</strain>
    </source>
</reference>
<proteinExistence type="predicted"/>
<comment type="caution">
    <text evidence="1">The sequence shown here is derived from an EMBL/GenBank/DDBJ whole genome shotgun (WGS) entry which is preliminary data.</text>
</comment>
<dbReference type="Proteomes" id="UP000759537">
    <property type="component" value="Unassembled WGS sequence"/>
</dbReference>
<name>A0A9P5MRH6_9AGAM</name>
<accession>A0A9P5MRH6</accession>
<gene>
    <name evidence="1" type="ORF">DFH94DRAFT_683996</name>
</gene>
<evidence type="ECO:0000313" key="2">
    <source>
        <dbReference type="Proteomes" id="UP000759537"/>
    </source>
</evidence>
<protein>
    <submittedName>
        <fullName evidence="1">Uncharacterized protein</fullName>
    </submittedName>
</protein>